<dbReference type="InterPro" id="IPR025714">
    <property type="entry name" value="Methyltranfer_dom"/>
</dbReference>
<dbReference type="Gene3D" id="1.10.10.10">
    <property type="entry name" value="Winged helix-like DNA-binding domain superfamily/Winged helix DNA-binding domain"/>
    <property type="match status" value="1"/>
</dbReference>
<dbReference type="OrthoDB" id="9801363at2"/>
<protein>
    <submittedName>
        <fullName evidence="3">Class I SAM-dependent methyltransferase</fullName>
    </submittedName>
</protein>
<reference evidence="3 4" key="1">
    <citation type="submission" date="2019-03" db="EMBL/GenBank/DDBJ databases">
        <title>Three New Species of Nocardioides, Nocardioides euryhalodurans sp. nov., Nocardioides seonyuensis sp. nov. and Nocardioides eburneoflavus sp. nov., Iolated from Soil.</title>
        <authorList>
            <person name="Roh S.G."/>
            <person name="Lee C."/>
            <person name="Kim M.-K."/>
            <person name="Kim S.B."/>
        </authorList>
    </citation>
    <scope>NUCLEOTIDE SEQUENCE [LARGE SCALE GENOMIC DNA]</scope>
    <source>
        <strain evidence="3 4">MMS17-SY117</strain>
    </source>
</reference>
<accession>A0A4P7GM28</accession>
<dbReference type="GO" id="GO:0008168">
    <property type="term" value="F:methyltransferase activity"/>
    <property type="evidence" value="ECO:0007669"/>
    <property type="project" value="UniProtKB-KW"/>
</dbReference>
<sequence length="357" mass="37562">MTALDSPTTTAADPEEVAGRILGILNDGAICILTSLGQQLGLFDTLAALPPATSAQLADAAGLDERYVREWLGGVVTAGFVRFAPASGTYELRPDHAPFLTGTGPDNLARQTRYVALMGEVAPRIAEKFRTGGGLGYSDYPGFHDLMAADSAAVNDTSLVDTIIPLTGLADRLEAGVRVADVGCGEGHAINLLARTYPASHFVGYDFSEEALVAARAEAATWGLPNARFETADVAQLGAAAEYDLVTAFDAIHDQAHPATVLANIRRALRPGGTFLMVDIKADSTLEGNLELPWASFLYAVSTVHCMSVSLGQGGDGLGTVWGVQTATRMLHEAGFAEVTLHDLEEDPFNAYVVARA</sequence>
<keyword evidence="3" id="KW-0489">Methyltransferase</keyword>
<evidence type="ECO:0000313" key="4">
    <source>
        <dbReference type="Proteomes" id="UP000294894"/>
    </source>
</evidence>
<feature type="domain" description="Methyltransferase" evidence="1">
    <location>
        <begin position="174"/>
        <end position="289"/>
    </location>
</feature>
<organism evidence="3 4">
    <name type="scientific">Nocardioides euryhalodurans</name>
    <dbReference type="NCBI Taxonomy" id="2518370"/>
    <lineage>
        <taxon>Bacteria</taxon>
        <taxon>Bacillati</taxon>
        <taxon>Actinomycetota</taxon>
        <taxon>Actinomycetes</taxon>
        <taxon>Propionibacteriales</taxon>
        <taxon>Nocardioidaceae</taxon>
        <taxon>Nocardioides</taxon>
    </lineage>
</organism>
<dbReference type="InterPro" id="IPR036388">
    <property type="entry name" value="WH-like_DNA-bd_sf"/>
</dbReference>
<keyword evidence="4" id="KW-1185">Reference proteome</keyword>
<gene>
    <name evidence="3" type="ORF">EXE57_13545</name>
</gene>
<evidence type="ECO:0000313" key="3">
    <source>
        <dbReference type="EMBL" id="QBR93176.1"/>
    </source>
</evidence>
<feature type="domain" description="S-adenosylmethionine-dependent methyltransferase Rv2258c-like winged HTH" evidence="2">
    <location>
        <begin position="29"/>
        <end position="101"/>
    </location>
</feature>
<name>A0A4P7GM28_9ACTN</name>
<dbReference type="PANTHER" id="PTHR45128:SF1">
    <property type="entry name" value="S-ADENOSYLMETHIONINE-DEPENDENT METHYLTRANSFERASE RV2258C"/>
    <property type="match status" value="1"/>
</dbReference>
<dbReference type="SUPFAM" id="SSF46785">
    <property type="entry name" value="Winged helix' DNA-binding domain"/>
    <property type="match status" value="1"/>
</dbReference>
<dbReference type="RefSeq" id="WP_135078335.1">
    <property type="nucleotide sequence ID" value="NZ_CP038267.1"/>
</dbReference>
<dbReference type="InterPro" id="IPR029063">
    <property type="entry name" value="SAM-dependent_MTases_sf"/>
</dbReference>
<dbReference type="InterPro" id="IPR048711">
    <property type="entry name" value="WHD_Rv2258c"/>
</dbReference>
<dbReference type="SUPFAM" id="SSF53335">
    <property type="entry name" value="S-adenosyl-L-methionine-dependent methyltransferases"/>
    <property type="match status" value="1"/>
</dbReference>
<dbReference type="Pfam" id="PF21320">
    <property type="entry name" value="WHD_Rv2258c"/>
    <property type="match status" value="1"/>
</dbReference>
<dbReference type="AlphaFoldDB" id="A0A4P7GM28"/>
<evidence type="ECO:0000259" key="1">
    <source>
        <dbReference type="Pfam" id="PF13847"/>
    </source>
</evidence>
<dbReference type="Gene3D" id="3.40.50.150">
    <property type="entry name" value="Vaccinia Virus protein VP39"/>
    <property type="match status" value="1"/>
</dbReference>
<dbReference type="GO" id="GO:0032259">
    <property type="term" value="P:methylation"/>
    <property type="evidence" value="ECO:0007669"/>
    <property type="project" value="UniProtKB-KW"/>
</dbReference>
<dbReference type="EMBL" id="CP038267">
    <property type="protein sequence ID" value="QBR93176.1"/>
    <property type="molecule type" value="Genomic_DNA"/>
</dbReference>
<keyword evidence="3" id="KW-0808">Transferase</keyword>
<proteinExistence type="predicted"/>
<dbReference type="KEGG" id="noy:EXE57_13545"/>
<evidence type="ECO:0000259" key="2">
    <source>
        <dbReference type="Pfam" id="PF21320"/>
    </source>
</evidence>
<dbReference type="InterPro" id="IPR053173">
    <property type="entry name" value="SAM-binding_MTase"/>
</dbReference>
<dbReference type="PANTHER" id="PTHR45128">
    <property type="entry name" value="METHYLTRANSFERASE TYPE 11"/>
    <property type="match status" value="1"/>
</dbReference>
<dbReference type="CDD" id="cd02440">
    <property type="entry name" value="AdoMet_MTases"/>
    <property type="match status" value="1"/>
</dbReference>
<dbReference type="InterPro" id="IPR036390">
    <property type="entry name" value="WH_DNA-bd_sf"/>
</dbReference>
<dbReference type="Proteomes" id="UP000294894">
    <property type="component" value="Chromosome"/>
</dbReference>
<dbReference type="Pfam" id="PF13847">
    <property type="entry name" value="Methyltransf_31"/>
    <property type="match status" value="1"/>
</dbReference>